<comment type="similarity">
    <text evidence="1">Belongs to the asaB hydroxylase/desaturase family.</text>
</comment>
<gene>
    <name evidence="2" type="ORF">QQZ08_011687</name>
</gene>
<dbReference type="InterPro" id="IPR044053">
    <property type="entry name" value="AsaB-like"/>
</dbReference>
<keyword evidence="3" id="KW-1185">Reference proteome</keyword>
<dbReference type="PANTHER" id="PTHR34598:SF3">
    <property type="entry name" value="OXIDOREDUCTASE AN1597"/>
    <property type="match status" value="1"/>
</dbReference>
<dbReference type="PANTHER" id="PTHR34598">
    <property type="entry name" value="BLL6449 PROTEIN"/>
    <property type="match status" value="1"/>
</dbReference>
<evidence type="ECO:0000313" key="3">
    <source>
        <dbReference type="Proteomes" id="UP001498421"/>
    </source>
</evidence>
<accession>A0ABR1H8P3</accession>
<evidence type="ECO:0000313" key="2">
    <source>
        <dbReference type="EMBL" id="KAK7417307.1"/>
    </source>
</evidence>
<comment type="caution">
    <text evidence="2">The sequence shown here is derived from an EMBL/GenBank/DDBJ whole genome shotgun (WGS) entry which is preliminary data.</text>
</comment>
<organism evidence="2 3">
    <name type="scientific">Neonectria magnoliae</name>
    <dbReference type="NCBI Taxonomy" id="2732573"/>
    <lineage>
        <taxon>Eukaryota</taxon>
        <taxon>Fungi</taxon>
        <taxon>Dikarya</taxon>
        <taxon>Ascomycota</taxon>
        <taxon>Pezizomycotina</taxon>
        <taxon>Sordariomycetes</taxon>
        <taxon>Hypocreomycetidae</taxon>
        <taxon>Hypocreales</taxon>
        <taxon>Nectriaceae</taxon>
        <taxon>Neonectria</taxon>
    </lineage>
</organism>
<dbReference type="Proteomes" id="UP001498421">
    <property type="component" value="Unassembled WGS sequence"/>
</dbReference>
<dbReference type="EMBL" id="JAZAVK010000189">
    <property type="protein sequence ID" value="KAK7417307.1"/>
    <property type="molecule type" value="Genomic_DNA"/>
</dbReference>
<evidence type="ECO:0000256" key="1">
    <source>
        <dbReference type="ARBA" id="ARBA00023604"/>
    </source>
</evidence>
<evidence type="ECO:0008006" key="4">
    <source>
        <dbReference type="Google" id="ProtNLM"/>
    </source>
</evidence>
<sequence length="331" mass="37267">MTQTQTLTKPTANSVVTSIPYHDGSFNPPDQAATLTTARQVNWQLVTIADVRPSMSSYSLDTHGFQYVQHASALSSSPYTTASWKDHAIRERINDVEIAELAKSVLGAKKTMVVLATGRNAAYTEPEDAPSRQDIYANHAGPLPSTRAKGFYDGVEMGPVRKPHVDWGSVGVRNILREWSDELAEEAKDIFEAEDEAAALPGGIEKNYKGRRWGFYNTWRPLKPVRRDPLACVDYFSTKDEKTSVYWRDIPGINGRFRVDAPLTLANPNHKWYWLSDQKPDEVLFMRIFDSEHERDPDNVAGGVHHCSFHLPGADGEEIRQSIETKVFAFW</sequence>
<reference evidence="2 3" key="1">
    <citation type="journal article" date="2025" name="Microbiol. Resour. Announc.">
        <title>Draft genome sequences for Neonectria magnoliae and Neonectria punicea, canker pathogens of Liriodendron tulipifera and Acer saccharum in West Virginia.</title>
        <authorList>
            <person name="Petronek H.M."/>
            <person name="Kasson M.T."/>
            <person name="Metheny A.M."/>
            <person name="Stauder C.M."/>
            <person name="Lovett B."/>
            <person name="Lynch S.C."/>
            <person name="Garnas J.R."/>
            <person name="Kasson L.R."/>
            <person name="Stajich J.E."/>
        </authorList>
    </citation>
    <scope>NUCLEOTIDE SEQUENCE [LARGE SCALE GENOMIC DNA]</scope>
    <source>
        <strain evidence="2 3">NRRL 64651</strain>
    </source>
</reference>
<protein>
    <recommendedName>
        <fullName evidence="4">GA4 desaturase</fullName>
    </recommendedName>
</protein>
<dbReference type="NCBIfam" id="NF041278">
    <property type="entry name" value="CmcJ_NvfI_EfuI"/>
    <property type="match status" value="1"/>
</dbReference>
<proteinExistence type="inferred from homology"/>
<name>A0ABR1H8P3_9HYPO</name>